<name>A0ABR3KCU5_TRISP</name>
<keyword evidence="1" id="KW-0675">Receptor</keyword>
<evidence type="ECO:0000313" key="2">
    <source>
        <dbReference type="Proteomes" id="UP001558632"/>
    </source>
</evidence>
<reference evidence="1 2" key="1">
    <citation type="submission" date="2024-07" db="EMBL/GenBank/DDBJ databases">
        <title>Enhanced genomic and transcriptomic resources for Trichinella pseudospiralis and T. spiralis underpin the discovery of pronounced molecular differences between stages and species.</title>
        <authorList>
            <person name="Pasi K.K."/>
            <person name="La Rosa G."/>
            <person name="Gomez-Morales M.A."/>
            <person name="Tosini F."/>
            <person name="Sumanam S."/>
            <person name="Young N.D."/>
            <person name="Chang B.C."/>
            <person name="Robin G.B."/>
        </authorList>
    </citation>
    <scope>NUCLEOTIDE SEQUENCE [LARGE SCALE GENOMIC DNA]</scope>
    <source>
        <strain evidence="1">ISS534</strain>
    </source>
</reference>
<gene>
    <name evidence="1" type="ORF">TSPI_04893</name>
</gene>
<sequence length="135" mass="15555">MRVVGKIATWQNDAMIFVKDFLVKWTIKQQLLVWTAKYFSHLTPFGSDDDASLSGVSCPDVGAVFQPLLEQHQLNIRLFYYPLKSHVLHAEKWAHLIFTSFPIRQCNLVCRILKCPSPWSTVTETGRFGVVLRNF</sequence>
<protein>
    <submittedName>
        <fullName evidence="1">Soluble scavenger receptor cysteine-rich domain-containing protein SSC5D</fullName>
    </submittedName>
</protein>
<dbReference type="EMBL" id="JBEUSY010000410">
    <property type="protein sequence ID" value="KAL1234409.1"/>
    <property type="molecule type" value="Genomic_DNA"/>
</dbReference>
<evidence type="ECO:0000313" key="1">
    <source>
        <dbReference type="EMBL" id="KAL1234409.1"/>
    </source>
</evidence>
<keyword evidence="2" id="KW-1185">Reference proteome</keyword>
<accession>A0ABR3KCU5</accession>
<proteinExistence type="predicted"/>
<dbReference type="Proteomes" id="UP001558632">
    <property type="component" value="Unassembled WGS sequence"/>
</dbReference>
<comment type="caution">
    <text evidence="1">The sequence shown here is derived from an EMBL/GenBank/DDBJ whole genome shotgun (WGS) entry which is preliminary data.</text>
</comment>
<organism evidence="1 2">
    <name type="scientific">Trichinella spiralis</name>
    <name type="common">Trichina worm</name>
    <dbReference type="NCBI Taxonomy" id="6334"/>
    <lineage>
        <taxon>Eukaryota</taxon>
        <taxon>Metazoa</taxon>
        <taxon>Ecdysozoa</taxon>
        <taxon>Nematoda</taxon>
        <taxon>Enoplea</taxon>
        <taxon>Dorylaimia</taxon>
        <taxon>Trichinellida</taxon>
        <taxon>Trichinellidae</taxon>
        <taxon>Trichinella</taxon>
    </lineage>
</organism>